<keyword evidence="5" id="KW-0641">Proline biosynthesis</keyword>
<dbReference type="OrthoDB" id="9805754at2"/>
<comment type="caution">
    <text evidence="10">The sequence shown here is derived from an EMBL/GenBank/DDBJ whole genome shotgun (WGS) entry which is preliminary data.</text>
</comment>
<evidence type="ECO:0000256" key="7">
    <source>
        <dbReference type="PIRSR" id="PIRSR000193-1"/>
    </source>
</evidence>
<proteinExistence type="inferred from homology"/>
<evidence type="ECO:0000256" key="2">
    <source>
        <dbReference type="ARBA" id="ARBA00022857"/>
    </source>
</evidence>
<evidence type="ECO:0000256" key="3">
    <source>
        <dbReference type="ARBA" id="ARBA00023002"/>
    </source>
</evidence>
<comment type="catalytic activity">
    <reaction evidence="5">
        <text>L-proline + NADP(+) = (S)-1-pyrroline-5-carboxylate + NADPH + 2 H(+)</text>
        <dbReference type="Rhea" id="RHEA:14109"/>
        <dbReference type="ChEBI" id="CHEBI:15378"/>
        <dbReference type="ChEBI" id="CHEBI:17388"/>
        <dbReference type="ChEBI" id="CHEBI:57783"/>
        <dbReference type="ChEBI" id="CHEBI:58349"/>
        <dbReference type="ChEBI" id="CHEBI:60039"/>
        <dbReference type="EC" id="1.5.1.2"/>
    </reaction>
</comment>
<dbReference type="RefSeq" id="WP_062074368.1">
    <property type="nucleotide sequence ID" value="NZ_BBRC01000002.1"/>
</dbReference>
<dbReference type="SUPFAM" id="SSF48179">
    <property type="entry name" value="6-phosphogluconate dehydrogenase C-terminal domain-like"/>
    <property type="match status" value="1"/>
</dbReference>
<feature type="domain" description="Pyrroline-5-carboxylate reductase catalytic N-terminal" evidence="8">
    <location>
        <begin position="14"/>
        <end position="107"/>
    </location>
</feature>
<dbReference type="NCBIfam" id="TIGR00112">
    <property type="entry name" value="proC"/>
    <property type="match status" value="1"/>
</dbReference>
<dbReference type="Gene3D" id="1.10.3730.10">
    <property type="entry name" value="ProC C-terminal domain-like"/>
    <property type="match status" value="1"/>
</dbReference>
<dbReference type="InterPro" id="IPR000304">
    <property type="entry name" value="Pyrroline-COOH_reductase"/>
</dbReference>
<dbReference type="GO" id="GO:0004735">
    <property type="term" value="F:pyrroline-5-carboxylate reductase activity"/>
    <property type="evidence" value="ECO:0007669"/>
    <property type="project" value="UniProtKB-UniRule"/>
</dbReference>
<dbReference type="EMBL" id="JACBZO010000001">
    <property type="protein sequence ID" value="NYI42563.1"/>
    <property type="molecule type" value="Genomic_DNA"/>
</dbReference>
<dbReference type="InterPro" id="IPR036291">
    <property type="entry name" value="NAD(P)-bd_dom_sf"/>
</dbReference>
<dbReference type="Pfam" id="PF14748">
    <property type="entry name" value="P5CR_dimer"/>
    <property type="match status" value="1"/>
</dbReference>
<dbReference type="Proteomes" id="UP000547973">
    <property type="component" value="Unassembled WGS sequence"/>
</dbReference>
<dbReference type="AlphaFoldDB" id="A0A7Y9ZE41"/>
<comment type="function">
    <text evidence="4 5">Catalyzes the reduction of 1-pyrroline-5-carboxylate (PCA) to L-proline.</text>
</comment>
<keyword evidence="2 5" id="KW-0521">NADP</keyword>
<evidence type="ECO:0000256" key="6">
    <source>
        <dbReference type="NCBIfam" id="TIGR00112"/>
    </source>
</evidence>
<comment type="catalytic activity">
    <reaction evidence="5">
        <text>L-proline + NAD(+) = (S)-1-pyrroline-5-carboxylate + NADH + 2 H(+)</text>
        <dbReference type="Rhea" id="RHEA:14105"/>
        <dbReference type="ChEBI" id="CHEBI:15378"/>
        <dbReference type="ChEBI" id="CHEBI:17388"/>
        <dbReference type="ChEBI" id="CHEBI:57540"/>
        <dbReference type="ChEBI" id="CHEBI:57945"/>
        <dbReference type="ChEBI" id="CHEBI:60039"/>
        <dbReference type="EC" id="1.5.1.2"/>
    </reaction>
</comment>
<comment type="pathway">
    <text evidence="5">Amino-acid biosynthesis; L-proline biosynthesis; L-proline from L-glutamate 5-semialdehyde: step 1/1.</text>
</comment>
<dbReference type="PANTHER" id="PTHR11645">
    <property type="entry name" value="PYRROLINE-5-CARBOXYLATE REDUCTASE"/>
    <property type="match status" value="1"/>
</dbReference>
<accession>A0A7Y9ZE41</accession>
<dbReference type="UniPathway" id="UPA00098">
    <property type="reaction ID" value="UER00361"/>
</dbReference>
<dbReference type="HAMAP" id="MF_01925">
    <property type="entry name" value="P5C_reductase"/>
    <property type="match status" value="1"/>
</dbReference>
<dbReference type="EC" id="1.5.1.2" evidence="5 6"/>
<dbReference type="GO" id="GO:0005737">
    <property type="term" value="C:cytoplasm"/>
    <property type="evidence" value="ECO:0007669"/>
    <property type="project" value="UniProtKB-SubCell"/>
</dbReference>
<evidence type="ECO:0000256" key="5">
    <source>
        <dbReference type="HAMAP-Rule" id="MF_01925"/>
    </source>
</evidence>
<evidence type="ECO:0000259" key="8">
    <source>
        <dbReference type="Pfam" id="PF03807"/>
    </source>
</evidence>
<sequence>MTDATAAPAPTTSIAVLGGGVMGGAIAAGARAAGWTAAQVTVADKNADALAALASALGVSTTQDLAEAAAGADIIVFAVKPQDAALALDAFATSVRPGTILLTVAAGLPSSFYEARLPAGTPVVRAMPNTPALIGKGATAIAPGARATPAHMALAASVLSATGLVVEVEEDQIVAVGTVSGSGPAYFYAFVEAIIESGIAEGLERKLATELAIQTFIGAAALLESSEEGPGELRARVSSKGGTTLAALGAMSDAGLQTVVAVGLAAAARRTREMAVELAG</sequence>
<dbReference type="Pfam" id="PF03807">
    <property type="entry name" value="F420_oxidored"/>
    <property type="match status" value="1"/>
</dbReference>
<name>A0A7Y9ZE41_9MICO</name>
<gene>
    <name evidence="5" type="primary">proC</name>
    <name evidence="10" type="ORF">BKA03_002682</name>
</gene>
<organism evidence="10 11">
    <name type="scientific">Demequina lutea</name>
    <dbReference type="NCBI Taxonomy" id="431489"/>
    <lineage>
        <taxon>Bacteria</taxon>
        <taxon>Bacillati</taxon>
        <taxon>Actinomycetota</taxon>
        <taxon>Actinomycetes</taxon>
        <taxon>Micrococcales</taxon>
        <taxon>Demequinaceae</taxon>
        <taxon>Demequina</taxon>
    </lineage>
</organism>
<dbReference type="InterPro" id="IPR029036">
    <property type="entry name" value="P5CR_dimer"/>
</dbReference>
<dbReference type="PIRSF" id="PIRSF000193">
    <property type="entry name" value="Pyrrol-5-carb_rd"/>
    <property type="match status" value="1"/>
</dbReference>
<dbReference type="SUPFAM" id="SSF51735">
    <property type="entry name" value="NAD(P)-binding Rossmann-fold domains"/>
    <property type="match status" value="1"/>
</dbReference>
<keyword evidence="3 5" id="KW-0560">Oxidoreductase</keyword>
<reference evidence="10 11" key="1">
    <citation type="submission" date="2020-07" db="EMBL/GenBank/DDBJ databases">
        <title>Sequencing the genomes of 1000 actinobacteria strains.</title>
        <authorList>
            <person name="Klenk H.-P."/>
        </authorList>
    </citation>
    <scope>NUCLEOTIDE SEQUENCE [LARGE SCALE GENOMIC DNA]</scope>
    <source>
        <strain evidence="10 11">DSM 19970</strain>
    </source>
</reference>
<evidence type="ECO:0000313" key="10">
    <source>
        <dbReference type="EMBL" id="NYI42563.1"/>
    </source>
</evidence>
<keyword evidence="5" id="KW-0963">Cytoplasm</keyword>
<dbReference type="Gene3D" id="3.40.50.720">
    <property type="entry name" value="NAD(P)-binding Rossmann-like Domain"/>
    <property type="match status" value="1"/>
</dbReference>
<dbReference type="GO" id="GO:0055129">
    <property type="term" value="P:L-proline biosynthetic process"/>
    <property type="evidence" value="ECO:0007669"/>
    <property type="project" value="UniProtKB-UniRule"/>
</dbReference>
<keyword evidence="5" id="KW-0028">Amino-acid biosynthesis</keyword>
<feature type="binding site" evidence="7">
    <location>
        <begin position="78"/>
        <end position="81"/>
    </location>
    <ligand>
        <name>NADP(+)</name>
        <dbReference type="ChEBI" id="CHEBI:58349"/>
    </ligand>
</feature>
<keyword evidence="11" id="KW-1185">Reference proteome</keyword>
<feature type="domain" description="Pyrroline-5-carboxylate reductase dimerisation" evidence="9">
    <location>
        <begin position="170"/>
        <end position="274"/>
    </location>
</feature>
<evidence type="ECO:0000259" key="9">
    <source>
        <dbReference type="Pfam" id="PF14748"/>
    </source>
</evidence>
<dbReference type="InterPro" id="IPR028939">
    <property type="entry name" value="P5C_Rdtase_cat_N"/>
</dbReference>
<evidence type="ECO:0000256" key="1">
    <source>
        <dbReference type="ARBA" id="ARBA00005525"/>
    </source>
</evidence>
<evidence type="ECO:0000313" key="11">
    <source>
        <dbReference type="Proteomes" id="UP000547973"/>
    </source>
</evidence>
<dbReference type="PANTHER" id="PTHR11645:SF0">
    <property type="entry name" value="PYRROLINE-5-CARBOXYLATE REDUCTASE 3"/>
    <property type="match status" value="1"/>
</dbReference>
<evidence type="ECO:0000256" key="4">
    <source>
        <dbReference type="ARBA" id="ARBA00058118"/>
    </source>
</evidence>
<comment type="similarity">
    <text evidence="1 5">Belongs to the pyrroline-5-carboxylate reductase family.</text>
</comment>
<feature type="binding site" evidence="7">
    <location>
        <begin position="17"/>
        <end position="22"/>
    </location>
    <ligand>
        <name>NADP(+)</name>
        <dbReference type="ChEBI" id="CHEBI:58349"/>
    </ligand>
</feature>
<protein>
    <recommendedName>
        <fullName evidence="5 6">Pyrroline-5-carboxylate reductase</fullName>
        <shortName evidence="5">P5C reductase</shortName>
        <shortName evidence="5">P5CR</shortName>
        <ecNumber evidence="5 6">1.5.1.2</ecNumber>
    </recommendedName>
    <alternativeName>
        <fullName evidence="5">PCA reductase</fullName>
    </alternativeName>
</protein>
<comment type="subcellular location">
    <subcellularLocation>
        <location evidence="5">Cytoplasm</location>
    </subcellularLocation>
</comment>
<dbReference type="InterPro" id="IPR008927">
    <property type="entry name" value="6-PGluconate_DH-like_C_sf"/>
</dbReference>
<dbReference type="FunFam" id="1.10.3730.10:FF:000001">
    <property type="entry name" value="Pyrroline-5-carboxylate reductase"/>
    <property type="match status" value="1"/>
</dbReference>